<name>A0ACC2VDM3_9TREE</name>
<evidence type="ECO:0000313" key="1">
    <source>
        <dbReference type="EMBL" id="KAJ9097190.1"/>
    </source>
</evidence>
<comment type="caution">
    <text evidence="1">The sequence shown here is derived from an EMBL/GenBank/DDBJ whole genome shotgun (WGS) entry which is preliminary data.</text>
</comment>
<proteinExistence type="predicted"/>
<accession>A0ACC2VDM3</accession>
<protein>
    <submittedName>
        <fullName evidence="1">Uncharacterized protein</fullName>
    </submittedName>
</protein>
<gene>
    <name evidence="1" type="ORF">QFC21_004859</name>
</gene>
<evidence type="ECO:0000313" key="2">
    <source>
        <dbReference type="Proteomes" id="UP001227268"/>
    </source>
</evidence>
<dbReference type="EMBL" id="JASBWT010000017">
    <property type="protein sequence ID" value="KAJ9097190.1"/>
    <property type="molecule type" value="Genomic_DNA"/>
</dbReference>
<keyword evidence="2" id="KW-1185">Reference proteome</keyword>
<sequence length="255" mass="28566">MRSSGTFSIESFLKRTPEPSTKGEAASTAGSNSDKKEGTREDTDSSTGCKEADTGSFWERSWGTLMAGLSISHAPRLTDSGKNTETEQTCIDQSGKTPLSNISIHPTAAESEPLEPQILPEAHLYWNSKTDRVETFERQIPVDDISSDPKVYGNFDRQWREITIHLGKAKESLLETRLPSVKSAKPEKFQWTLKLHTYEATNGNMGWEVGLYAIVQLGEKQHKDLCVEEMRLFSSETLAVHHDRYDGPLFSVREI</sequence>
<organism evidence="1 2">
    <name type="scientific">Naganishia friedmannii</name>
    <dbReference type="NCBI Taxonomy" id="89922"/>
    <lineage>
        <taxon>Eukaryota</taxon>
        <taxon>Fungi</taxon>
        <taxon>Dikarya</taxon>
        <taxon>Basidiomycota</taxon>
        <taxon>Agaricomycotina</taxon>
        <taxon>Tremellomycetes</taxon>
        <taxon>Filobasidiales</taxon>
        <taxon>Filobasidiaceae</taxon>
        <taxon>Naganishia</taxon>
    </lineage>
</organism>
<reference evidence="1" key="1">
    <citation type="submission" date="2023-04" db="EMBL/GenBank/DDBJ databases">
        <title>Draft Genome sequencing of Naganishia species isolated from polar environments using Oxford Nanopore Technology.</title>
        <authorList>
            <person name="Leo P."/>
            <person name="Venkateswaran K."/>
        </authorList>
    </citation>
    <scope>NUCLEOTIDE SEQUENCE</scope>
    <source>
        <strain evidence="1">MNA-CCFEE 5423</strain>
    </source>
</reference>
<dbReference type="Proteomes" id="UP001227268">
    <property type="component" value="Unassembled WGS sequence"/>
</dbReference>